<evidence type="ECO:0000256" key="6">
    <source>
        <dbReference type="ARBA" id="ARBA00022679"/>
    </source>
</evidence>
<dbReference type="SMART" id="SM00388">
    <property type="entry name" value="HisKA"/>
    <property type="match status" value="1"/>
</dbReference>
<comment type="cofactor">
    <cofactor evidence="2">
        <name>a divalent metal cation</name>
        <dbReference type="ChEBI" id="CHEBI:60240"/>
    </cofactor>
</comment>
<dbReference type="Proteomes" id="UP000237822">
    <property type="component" value="Unassembled WGS sequence"/>
</dbReference>
<dbReference type="GO" id="GO:0005509">
    <property type="term" value="F:calcium ion binding"/>
    <property type="evidence" value="ECO:0007669"/>
    <property type="project" value="UniProtKB-ARBA"/>
</dbReference>
<comment type="caution">
    <text evidence="16">The sequence shown here is derived from an EMBL/GenBank/DDBJ whole genome shotgun (WGS) entry which is preliminary data.</text>
</comment>
<name>A0A2T0TTZ0_9MICO</name>
<evidence type="ECO:0000256" key="13">
    <source>
        <dbReference type="SAM" id="Phobius"/>
    </source>
</evidence>
<dbReference type="FunFam" id="1.10.287.130:FF:000001">
    <property type="entry name" value="Two-component sensor histidine kinase"/>
    <property type="match status" value="1"/>
</dbReference>
<keyword evidence="10" id="KW-0902">Two-component regulatory system</keyword>
<keyword evidence="6" id="KW-0808">Transferase</keyword>
<dbReference type="EC" id="2.7.13.3" evidence="4"/>
<feature type="transmembrane region" description="Helical" evidence="13">
    <location>
        <begin position="23"/>
        <end position="45"/>
    </location>
</feature>
<dbReference type="PANTHER" id="PTHR45436:SF5">
    <property type="entry name" value="SENSOR HISTIDINE KINASE TRCS"/>
    <property type="match status" value="1"/>
</dbReference>
<dbReference type="SUPFAM" id="SSF55874">
    <property type="entry name" value="ATPase domain of HSP90 chaperone/DNA topoisomerase II/histidine kinase"/>
    <property type="match status" value="1"/>
</dbReference>
<evidence type="ECO:0000259" key="14">
    <source>
        <dbReference type="PROSITE" id="PS50109"/>
    </source>
</evidence>
<dbReference type="InterPro" id="IPR050428">
    <property type="entry name" value="TCS_sensor_his_kinase"/>
</dbReference>
<keyword evidence="17" id="KW-1185">Reference proteome</keyword>
<evidence type="ECO:0000256" key="7">
    <source>
        <dbReference type="ARBA" id="ARBA00022692"/>
    </source>
</evidence>
<keyword evidence="5" id="KW-0597">Phosphoprotein</keyword>
<feature type="compositionally biased region" description="Polar residues" evidence="12">
    <location>
        <begin position="498"/>
        <end position="507"/>
    </location>
</feature>
<keyword evidence="9 13" id="KW-1133">Transmembrane helix</keyword>
<dbReference type="InterPro" id="IPR003661">
    <property type="entry name" value="HisK_dim/P_dom"/>
</dbReference>
<sequence>MTTTPAPQAVVRRLEAMPLRVRLVAIVLVVLTAALLLTNLATAYLMQRDLMGRVDDELRSVAEPVARQALKDLTQGEQELTPTGYAFALFPVNGPATMVQPTGEEDAHPDLPRIALDDTRLKSGPFTVHSRDSDVDWRFVAGTVGGNEATFAVGVPLQSVKQTVTRLLVTTGALSALVLAVSALLGWYAVRRAFRPLAQIEDTAAAIAGGDLTRRIPVRQAEDEVTSLSRSLNAMLAQIESSFAVREASEDRMRQFVADASHELRTPLATVRGYAELHRQGAISDPADTRAAMERIESESGRMSGLVEDLLTLARLDEEPVAAMGEVDLTVLAADATADARVRAPERRISLVGLSGPLDVTPAWGSESRLRQVVTNLVANAVRHTPEGTPIEVAVGVDGPDGVLEVRDHGAGIPSGTAHRVFERFYRADPSRTRGAGGKGGGNGLGLAIVAAIVSAHDGRVGVQETPGGGATFVVRVPTRPRSQAPGSGPGPGAAPTVPSQVRPSTP</sequence>
<dbReference type="PROSITE" id="PS50885">
    <property type="entry name" value="HAMP"/>
    <property type="match status" value="1"/>
</dbReference>
<evidence type="ECO:0000256" key="9">
    <source>
        <dbReference type="ARBA" id="ARBA00022989"/>
    </source>
</evidence>
<evidence type="ECO:0000256" key="5">
    <source>
        <dbReference type="ARBA" id="ARBA00022553"/>
    </source>
</evidence>
<accession>A0A2T0TTZ0</accession>
<proteinExistence type="predicted"/>
<keyword evidence="8 16" id="KW-0418">Kinase</keyword>
<dbReference type="InterPro" id="IPR003660">
    <property type="entry name" value="HAMP_dom"/>
</dbReference>
<dbReference type="SUPFAM" id="SSF47384">
    <property type="entry name" value="Homodimeric domain of signal transducing histidine kinase"/>
    <property type="match status" value="1"/>
</dbReference>
<keyword evidence="11 13" id="KW-0472">Membrane</keyword>
<evidence type="ECO:0000256" key="4">
    <source>
        <dbReference type="ARBA" id="ARBA00012438"/>
    </source>
</evidence>
<evidence type="ECO:0000256" key="12">
    <source>
        <dbReference type="SAM" id="MobiDB-lite"/>
    </source>
</evidence>
<dbReference type="Pfam" id="PF00672">
    <property type="entry name" value="HAMP"/>
    <property type="match status" value="1"/>
</dbReference>
<feature type="region of interest" description="Disordered" evidence="12">
    <location>
        <begin position="463"/>
        <end position="507"/>
    </location>
</feature>
<evidence type="ECO:0000313" key="17">
    <source>
        <dbReference type="Proteomes" id="UP000237822"/>
    </source>
</evidence>
<dbReference type="PRINTS" id="PR00344">
    <property type="entry name" value="BCTRLSENSOR"/>
</dbReference>
<evidence type="ECO:0000256" key="11">
    <source>
        <dbReference type="ARBA" id="ARBA00023136"/>
    </source>
</evidence>
<dbReference type="Gene3D" id="6.10.340.10">
    <property type="match status" value="1"/>
</dbReference>
<dbReference type="FunFam" id="3.30.565.10:FF:000006">
    <property type="entry name" value="Sensor histidine kinase WalK"/>
    <property type="match status" value="1"/>
</dbReference>
<feature type="domain" description="Histidine kinase" evidence="14">
    <location>
        <begin position="259"/>
        <end position="481"/>
    </location>
</feature>
<evidence type="ECO:0000256" key="10">
    <source>
        <dbReference type="ARBA" id="ARBA00023012"/>
    </source>
</evidence>
<evidence type="ECO:0000256" key="8">
    <source>
        <dbReference type="ARBA" id="ARBA00022777"/>
    </source>
</evidence>
<dbReference type="PANTHER" id="PTHR45436">
    <property type="entry name" value="SENSOR HISTIDINE KINASE YKOH"/>
    <property type="match status" value="1"/>
</dbReference>
<feature type="domain" description="HAMP" evidence="15">
    <location>
        <begin position="191"/>
        <end position="244"/>
    </location>
</feature>
<dbReference type="CDD" id="cd00075">
    <property type="entry name" value="HATPase"/>
    <property type="match status" value="1"/>
</dbReference>
<dbReference type="Gene3D" id="1.10.287.130">
    <property type="match status" value="1"/>
</dbReference>
<dbReference type="Pfam" id="PF02518">
    <property type="entry name" value="HATPase_c"/>
    <property type="match status" value="1"/>
</dbReference>
<evidence type="ECO:0000256" key="2">
    <source>
        <dbReference type="ARBA" id="ARBA00001968"/>
    </source>
</evidence>
<dbReference type="Gene3D" id="3.30.565.10">
    <property type="entry name" value="Histidine kinase-like ATPase, C-terminal domain"/>
    <property type="match status" value="1"/>
</dbReference>
<comment type="catalytic activity">
    <reaction evidence="1">
        <text>ATP + protein L-histidine = ADP + protein N-phospho-L-histidine.</text>
        <dbReference type="EC" id="2.7.13.3"/>
    </reaction>
</comment>
<dbReference type="InterPro" id="IPR005467">
    <property type="entry name" value="His_kinase_dom"/>
</dbReference>
<dbReference type="CDD" id="cd00082">
    <property type="entry name" value="HisKA"/>
    <property type="match status" value="1"/>
</dbReference>
<dbReference type="EMBL" id="PVTI01000046">
    <property type="protein sequence ID" value="PRY49110.1"/>
    <property type="molecule type" value="Genomic_DNA"/>
</dbReference>
<dbReference type="AlphaFoldDB" id="A0A2T0TTZ0"/>
<dbReference type="InterPro" id="IPR036890">
    <property type="entry name" value="HATPase_C_sf"/>
</dbReference>
<evidence type="ECO:0000313" key="16">
    <source>
        <dbReference type="EMBL" id="PRY49110.1"/>
    </source>
</evidence>
<keyword evidence="7 13" id="KW-0812">Transmembrane</keyword>
<dbReference type="Pfam" id="PF00512">
    <property type="entry name" value="HisKA"/>
    <property type="match status" value="1"/>
</dbReference>
<evidence type="ECO:0000259" key="15">
    <source>
        <dbReference type="PROSITE" id="PS50885"/>
    </source>
</evidence>
<comment type="subcellular location">
    <subcellularLocation>
        <location evidence="3">Cell membrane</location>
    </subcellularLocation>
</comment>
<dbReference type="RefSeq" id="WP_106299029.1">
    <property type="nucleotide sequence ID" value="NZ_PVTI01000046.1"/>
</dbReference>
<evidence type="ECO:0000256" key="1">
    <source>
        <dbReference type="ARBA" id="ARBA00000085"/>
    </source>
</evidence>
<dbReference type="GO" id="GO:0000155">
    <property type="term" value="F:phosphorelay sensor kinase activity"/>
    <property type="evidence" value="ECO:0007669"/>
    <property type="project" value="InterPro"/>
</dbReference>
<organism evidence="16 17">
    <name type="scientific">Knoellia remsis</name>
    <dbReference type="NCBI Taxonomy" id="407159"/>
    <lineage>
        <taxon>Bacteria</taxon>
        <taxon>Bacillati</taxon>
        <taxon>Actinomycetota</taxon>
        <taxon>Actinomycetes</taxon>
        <taxon>Micrococcales</taxon>
        <taxon>Intrasporangiaceae</taxon>
        <taxon>Knoellia</taxon>
    </lineage>
</organism>
<gene>
    <name evidence="16" type="ORF">BCF74_1464</name>
</gene>
<feature type="transmembrane region" description="Helical" evidence="13">
    <location>
        <begin position="167"/>
        <end position="190"/>
    </location>
</feature>
<dbReference type="InterPro" id="IPR004358">
    <property type="entry name" value="Sig_transdc_His_kin-like_C"/>
</dbReference>
<dbReference type="SMART" id="SM00387">
    <property type="entry name" value="HATPase_c"/>
    <property type="match status" value="1"/>
</dbReference>
<dbReference type="SMART" id="SM00304">
    <property type="entry name" value="HAMP"/>
    <property type="match status" value="1"/>
</dbReference>
<dbReference type="PROSITE" id="PS50109">
    <property type="entry name" value="HIS_KIN"/>
    <property type="match status" value="1"/>
</dbReference>
<reference evidence="16 17" key="1">
    <citation type="submission" date="2018-03" db="EMBL/GenBank/DDBJ databases">
        <title>Genomic Encyclopedia of Archaeal and Bacterial Type Strains, Phase II (KMG-II): from individual species to whole genera.</title>
        <authorList>
            <person name="Goeker M."/>
        </authorList>
    </citation>
    <scope>NUCLEOTIDE SEQUENCE [LARGE SCALE GENOMIC DNA]</scope>
    <source>
        <strain evidence="16 17">ATCC BAA-1496</strain>
    </source>
</reference>
<protein>
    <recommendedName>
        <fullName evidence="4">histidine kinase</fullName>
        <ecNumber evidence="4">2.7.13.3</ecNumber>
    </recommendedName>
</protein>
<evidence type="ECO:0000256" key="3">
    <source>
        <dbReference type="ARBA" id="ARBA00004236"/>
    </source>
</evidence>
<dbReference type="InterPro" id="IPR003594">
    <property type="entry name" value="HATPase_dom"/>
</dbReference>
<dbReference type="SUPFAM" id="SSF158472">
    <property type="entry name" value="HAMP domain-like"/>
    <property type="match status" value="1"/>
</dbReference>
<dbReference type="OrthoDB" id="9786919at2"/>
<dbReference type="GO" id="GO:0005886">
    <property type="term" value="C:plasma membrane"/>
    <property type="evidence" value="ECO:0007669"/>
    <property type="project" value="UniProtKB-SubCell"/>
</dbReference>
<dbReference type="CDD" id="cd06225">
    <property type="entry name" value="HAMP"/>
    <property type="match status" value="1"/>
</dbReference>
<dbReference type="InterPro" id="IPR036097">
    <property type="entry name" value="HisK_dim/P_sf"/>
</dbReference>